<reference evidence="2" key="1">
    <citation type="journal article" date="2014" name="Front. Microbiol.">
        <title>High frequency of phylogenetically diverse reductive dehalogenase-homologous genes in deep subseafloor sedimentary metagenomes.</title>
        <authorList>
            <person name="Kawai M."/>
            <person name="Futagami T."/>
            <person name="Toyoda A."/>
            <person name="Takaki Y."/>
            <person name="Nishi S."/>
            <person name="Hori S."/>
            <person name="Arai W."/>
            <person name="Tsubouchi T."/>
            <person name="Morono Y."/>
            <person name="Uchiyama I."/>
            <person name="Ito T."/>
            <person name="Fujiyama A."/>
            <person name="Inagaki F."/>
            <person name="Takami H."/>
        </authorList>
    </citation>
    <scope>NUCLEOTIDE SEQUENCE</scope>
    <source>
        <strain evidence="2">Expedition CK06-06</strain>
    </source>
</reference>
<dbReference type="AntiFam" id="ANF00011">
    <property type="entry name" value="tRNA translation"/>
</dbReference>
<accession>X1SD71</accession>
<dbReference type="InterPro" id="IPR025827">
    <property type="entry name" value="Zn_ribbon_recom_dom"/>
</dbReference>
<dbReference type="Pfam" id="PF13408">
    <property type="entry name" value="Zn_ribbon_recom"/>
    <property type="match status" value="1"/>
</dbReference>
<evidence type="ECO:0000259" key="1">
    <source>
        <dbReference type="Pfam" id="PF13408"/>
    </source>
</evidence>
<dbReference type="EMBL" id="BARW01007848">
    <property type="protein sequence ID" value="GAI77071.1"/>
    <property type="molecule type" value="Genomic_DNA"/>
</dbReference>
<organism evidence="2">
    <name type="scientific">marine sediment metagenome</name>
    <dbReference type="NCBI Taxonomy" id="412755"/>
    <lineage>
        <taxon>unclassified sequences</taxon>
        <taxon>metagenomes</taxon>
        <taxon>ecological metagenomes</taxon>
    </lineage>
</organism>
<dbReference type="AlphaFoldDB" id="X1SD71"/>
<feature type="non-terminal residue" evidence="2">
    <location>
        <position position="1"/>
    </location>
</feature>
<evidence type="ECO:0000313" key="2">
    <source>
        <dbReference type="EMBL" id="GAI77071.1"/>
    </source>
</evidence>
<proteinExistence type="predicted"/>
<name>X1SD71_9ZZZZ</name>
<comment type="caution">
    <text evidence="2">The sequence shown here is derived from an EMBL/GenBank/DDBJ whole genome shotgun (WGS) entry which is preliminary data.</text>
</comment>
<sequence>QKTFFSKYNKSQKIQKHNFAFTGLLTCAKCGCAITAEIQKNKYVYYHCTSYKGKCGNKFIREESLTEKLGELVKKIRIEPKIIDWLKEALLMSHKDEQEYHNSQIKSLQAQYNKLQHRLDKIYIDKLDGIVTTEFYQEKTNEWKDEQSKILINIERHKEANTNYFEKGIRILELAQKAYSAYLEQDNTGKRNLLNILLSNCTLNDGNLYPTYKKPFDLLTNGLSRSNWSGREDLNLRPPEPHSGALPNCATPRHILHYTK</sequence>
<gene>
    <name evidence="2" type="ORF">S12H4_16251</name>
</gene>
<feature type="domain" description="Recombinase zinc beta ribbon" evidence="1">
    <location>
        <begin position="21"/>
        <end position="67"/>
    </location>
</feature>
<protein>
    <recommendedName>
        <fullName evidence="1">Recombinase zinc beta ribbon domain-containing protein</fullName>
    </recommendedName>
</protein>